<dbReference type="OrthoDB" id="3790549at2759"/>
<protein>
    <submittedName>
        <fullName evidence="1">Uncharacterized protein</fullName>
    </submittedName>
</protein>
<evidence type="ECO:0000313" key="1">
    <source>
        <dbReference type="EMBL" id="KAF2866026.1"/>
    </source>
</evidence>
<reference evidence="1 2" key="1">
    <citation type="submission" date="2020-01" db="EMBL/GenBank/DDBJ databases">
        <authorList>
            <consortium name="DOE Joint Genome Institute"/>
            <person name="Haridas S."/>
            <person name="Albert R."/>
            <person name="Binder M."/>
            <person name="Bloem J."/>
            <person name="Labutti K."/>
            <person name="Salamov A."/>
            <person name="Andreopoulos B."/>
            <person name="Baker S.E."/>
            <person name="Barry K."/>
            <person name="Bills G."/>
            <person name="Bluhm B.H."/>
            <person name="Cannon C."/>
            <person name="Castanera R."/>
            <person name="Culley D.E."/>
            <person name="Daum C."/>
            <person name="Ezra D."/>
            <person name="Gonzalez J.B."/>
            <person name="Henrissat B."/>
            <person name="Kuo A."/>
            <person name="Liang C."/>
            <person name="Lipzen A."/>
            <person name="Lutzoni F."/>
            <person name="Magnuson J."/>
            <person name="Mondo S."/>
            <person name="Nolan M."/>
            <person name="Ohm R."/>
            <person name="Pangilinan J."/>
            <person name="Park H.-J.H."/>
            <person name="Ramirez L."/>
            <person name="Alfaro M."/>
            <person name="Sun H."/>
            <person name="Tritt A."/>
            <person name="Yoshinaga Y."/>
            <person name="Zwiers L.-H.L."/>
            <person name="Turgeon B.G."/>
            <person name="Goodwin S.B."/>
            <person name="Spatafora J.W."/>
            <person name="Crous P.W."/>
            <person name="Grigoriev I.V."/>
        </authorList>
    </citation>
    <scope>NUCLEOTIDE SEQUENCE [LARGE SCALE GENOMIC DNA]</scope>
    <source>
        <strain evidence="1 2">CBS 611.86</strain>
    </source>
</reference>
<accession>A0A7C8I0Q9</accession>
<dbReference type="AlphaFoldDB" id="A0A7C8I0Q9"/>
<gene>
    <name evidence="1" type="ORF">BDV95DRAFT_245498</name>
</gene>
<evidence type="ECO:0000313" key="2">
    <source>
        <dbReference type="Proteomes" id="UP000481861"/>
    </source>
</evidence>
<keyword evidence="2" id="KW-1185">Reference proteome</keyword>
<proteinExistence type="predicted"/>
<dbReference type="EMBL" id="JAADJZ010000030">
    <property type="protein sequence ID" value="KAF2866026.1"/>
    <property type="molecule type" value="Genomic_DNA"/>
</dbReference>
<comment type="caution">
    <text evidence="1">The sequence shown here is derived from an EMBL/GenBank/DDBJ whole genome shotgun (WGS) entry which is preliminary data.</text>
</comment>
<name>A0A7C8I0Q9_9PLEO</name>
<sequence>MSVPSLKEKLDMIGTDIWHYDGSDLDFDLIFQTLSQLHSQLKVLEKLHAAAKLLQLSSFPKQEATRVKHFLKFVFERTTRGNNRHLAFRQLDCNALTFCGLTYRVKDIIELPQTRFEFLVKNVSDFVQRSRIGDSLYRDEINNMVSTKLSAEDEDLYGNFLKGTCACLWATMKDADDRLTSSHRPETEET</sequence>
<organism evidence="1 2">
    <name type="scientific">Massariosphaeria phaeospora</name>
    <dbReference type="NCBI Taxonomy" id="100035"/>
    <lineage>
        <taxon>Eukaryota</taxon>
        <taxon>Fungi</taxon>
        <taxon>Dikarya</taxon>
        <taxon>Ascomycota</taxon>
        <taxon>Pezizomycotina</taxon>
        <taxon>Dothideomycetes</taxon>
        <taxon>Pleosporomycetidae</taxon>
        <taxon>Pleosporales</taxon>
        <taxon>Pleosporales incertae sedis</taxon>
        <taxon>Massariosphaeria</taxon>
    </lineage>
</organism>
<dbReference type="Proteomes" id="UP000481861">
    <property type="component" value="Unassembled WGS sequence"/>
</dbReference>